<evidence type="ECO:0000256" key="2">
    <source>
        <dbReference type="ARBA" id="ARBA00023125"/>
    </source>
</evidence>
<comment type="caution">
    <text evidence="6">The sequence shown here is derived from an EMBL/GenBank/DDBJ whole genome shotgun (WGS) entry which is preliminary data.</text>
</comment>
<dbReference type="InterPro" id="IPR041347">
    <property type="entry name" value="MftR_C"/>
</dbReference>
<keyword evidence="2 4" id="KW-0238">DNA-binding</keyword>
<reference evidence="6 7" key="1">
    <citation type="submission" date="2016-07" db="EMBL/GenBank/DDBJ databases">
        <title>Draft genome sequence of Prauserella sp. YIM 121212, isolated from alkaline soil.</title>
        <authorList>
            <person name="Ruckert C."/>
            <person name="Albersmeier A."/>
            <person name="Jiang C.-L."/>
            <person name="Jiang Y."/>
            <person name="Kalinowski J."/>
            <person name="Schneider O."/>
            <person name="Winkler A."/>
            <person name="Zotchev S.B."/>
        </authorList>
    </citation>
    <scope>NUCLEOTIDE SEQUENCE [LARGE SCALE GENOMIC DNA]</scope>
    <source>
        <strain evidence="6 7">YIM 121212</strain>
    </source>
</reference>
<dbReference type="PANTHER" id="PTHR30055:SF238">
    <property type="entry name" value="MYCOFACTOCIN BIOSYNTHESIS TRANSCRIPTIONAL REGULATOR MFTR-RELATED"/>
    <property type="match status" value="1"/>
</dbReference>
<gene>
    <name evidence="6" type="ORF">BA062_24805</name>
</gene>
<dbReference type="InterPro" id="IPR001647">
    <property type="entry name" value="HTH_TetR"/>
</dbReference>
<proteinExistence type="predicted"/>
<keyword evidence="3" id="KW-0804">Transcription</keyword>
<evidence type="ECO:0000259" key="5">
    <source>
        <dbReference type="PROSITE" id="PS50977"/>
    </source>
</evidence>
<dbReference type="OrthoDB" id="956698at2"/>
<evidence type="ECO:0000256" key="4">
    <source>
        <dbReference type="PROSITE-ProRule" id="PRU00335"/>
    </source>
</evidence>
<dbReference type="EMBL" id="MASU01000011">
    <property type="protein sequence ID" value="PXY26367.1"/>
    <property type="molecule type" value="Genomic_DNA"/>
</dbReference>
<dbReference type="AlphaFoldDB" id="A0A318LTP9"/>
<accession>A0A318LTP9</accession>
<dbReference type="GO" id="GO:0000976">
    <property type="term" value="F:transcription cis-regulatory region binding"/>
    <property type="evidence" value="ECO:0007669"/>
    <property type="project" value="TreeGrafter"/>
</dbReference>
<dbReference type="Pfam" id="PF00440">
    <property type="entry name" value="TetR_N"/>
    <property type="match status" value="1"/>
</dbReference>
<evidence type="ECO:0000313" key="6">
    <source>
        <dbReference type="EMBL" id="PXY26367.1"/>
    </source>
</evidence>
<keyword evidence="7" id="KW-1185">Reference proteome</keyword>
<dbReference type="RefSeq" id="WP_110340879.1">
    <property type="nucleotide sequence ID" value="NZ_JBHVKT010000051.1"/>
</dbReference>
<evidence type="ECO:0000256" key="3">
    <source>
        <dbReference type="ARBA" id="ARBA00023163"/>
    </source>
</evidence>
<dbReference type="GO" id="GO:0003700">
    <property type="term" value="F:DNA-binding transcription factor activity"/>
    <property type="evidence" value="ECO:0007669"/>
    <property type="project" value="TreeGrafter"/>
</dbReference>
<evidence type="ECO:0000256" key="1">
    <source>
        <dbReference type="ARBA" id="ARBA00023015"/>
    </source>
</evidence>
<name>A0A318LTP9_9PSEU</name>
<dbReference type="Proteomes" id="UP000247892">
    <property type="component" value="Unassembled WGS sequence"/>
</dbReference>
<dbReference type="SUPFAM" id="SSF46689">
    <property type="entry name" value="Homeodomain-like"/>
    <property type="match status" value="1"/>
</dbReference>
<keyword evidence="1" id="KW-0805">Transcription regulation</keyword>
<protein>
    <submittedName>
        <fullName evidence="6">TetR family transcriptional regulator</fullName>
    </submittedName>
</protein>
<dbReference type="Gene3D" id="1.10.357.10">
    <property type="entry name" value="Tetracycline Repressor, domain 2"/>
    <property type="match status" value="1"/>
</dbReference>
<organism evidence="6 7">
    <name type="scientific">Prauserella flavalba</name>
    <dbReference type="NCBI Taxonomy" id="1477506"/>
    <lineage>
        <taxon>Bacteria</taxon>
        <taxon>Bacillati</taxon>
        <taxon>Actinomycetota</taxon>
        <taxon>Actinomycetes</taxon>
        <taxon>Pseudonocardiales</taxon>
        <taxon>Pseudonocardiaceae</taxon>
        <taxon>Prauserella</taxon>
    </lineage>
</organism>
<feature type="DNA-binding region" description="H-T-H motif" evidence="4">
    <location>
        <begin position="41"/>
        <end position="60"/>
    </location>
</feature>
<dbReference type="PRINTS" id="PR00455">
    <property type="entry name" value="HTHTETR"/>
</dbReference>
<sequence length="199" mass="22452">MTTSPADKPVGLRERKKARTRAAIQDHALRLFTEQGYAATTVEQIAEAAEVSQSTFFRYFPTKEDTVLYDRLDPVLIEHFLNQPADVGPVAAIRAAVHEVFRGLDEEQAELEAARQRLVLSVPDLRAKLFEQFTEGMRMLHDAILRRLGRERDDFAVRMWTGALTGVVLAAYVTSIEEGGDFLEYIDRGLTQFEQGLPL</sequence>
<dbReference type="PROSITE" id="PS50977">
    <property type="entry name" value="HTH_TETR_2"/>
    <property type="match status" value="1"/>
</dbReference>
<dbReference type="InterPro" id="IPR009057">
    <property type="entry name" value="Homeodomain-like_sf"/>
</dbReference>
<dbReference type="Pfam" id="PF17754">
    <property type="entry name" value="TetR_C_14"/>
    <property type="match status" value="1"/>
</dbReference>
<dbReference type="PANTHER" id="PTHR30055">
    <property type="entry name" value="HTH-TYPE TRANSCRIPTIONAL REGULATOR RUTR"/>
    <property type="match status" value="1"/>
</dbReference>
<dbReference type="Gene3D" id="1.10.10.60">
    <property type="entry name" value="Homeodomain-like"/>
    <property type="match status" value="1"/>
</dbReference>
<dbReference type="InterPro" id="IPR050109">
    <property type="entry name" value="HTH-type_TetR-like_transc_reg"/>
</dbReference>
<evidence type="ECO:0000313" key="7">
    <source>
        <dbReference type="Proteomes" id="UP000247892"/>
    </source>
</evidence>
<feature type="domain" description="HTH tetR-type" evidence="5">
    <location>
        <begin position="18"/>
        <end position="78"/>
    </location>
</feature>